<keyword evidence="2" id="KW-0812">Transmembrane</keyword>
<dbReference type="OrthoDB" id="695279at2759"/>
<keyword evidence="4" id="KW-1185">Reference proteome</keyword>
<dbReference type="EMBL" id="RWGY01000011">
    <property type="protein sequence ID" value="TVU33410.1"/>
    <property type="molecule type" value="Genomic_DNA"/>
</dbReference>
<dbReference type="AlphaFoldDB" id="A0A5J9VEU9"/>
<gene>
    <name evidence="3" type="ORF">EJB05_25226</name>
</gene>
<comment type="caution">
    <text evidence="3">The sequence shown here is derived from an EMBL/GenBank/DDBJ whole genome shotgun (WGS) entry which is preliminary data.</text>
</comment>
<accession>A0A5J9VEU9</accession>
<feature type="non-terminal residue" evidence="3">
    <location>
        <position position="1"/>
    </location>
</feature>
<organism evidence="3 4">
    <name type="scientific">Eragrostis curvula</name>
    <name type="common">weeping love grass</name>
    <dbReference type="NCBI Taxonomy" id="38414"/>
    <lineage>
        <taxon>Eukaryota</taxon>
        <taxon>Viridiplantae</taxon>
        <taxon>Streptophyta</taxon>
        <taxon>Embryophyta</taxon>
        <taxon>Tracheophyta</taxon>
        <taxon>Spermatophyta</taxon>
        <taxon>Magnoliopsida</taxon>
        <taxon>Liliopsida</taxon>
        <taxon>Poales</taxon>
        <taxon>Poaceae</taxon>
        <taxon>PACMAD clade</taxon>
        <taxon>Chloridoideae</taxon>
        <taxon>Eragrostideae</taxon>
        <taxon>Eragrostidinae</taxon>
        <taxon>Eragrostis</taxon>
    </lineage>
</organism>
<sequence length="199" mass="22352">ERSSTAKDGELTQKEEGIHPWKLLLLALMAIRFLIFSHVLDGKSPVKRLLEIFSACNGRSRIPLRWLKLTSRTVMLPDDISADGRPPERKLYDRLMCNKPVSSPRDGEMLPSRLLKGRETSITDPLTSQVMPSHLQQSVPSRHDMATPSSCVSPAMNWSRELFSCSLHEVARHARQISSTRGRPKKGITSLPPCLCTKN</sequence>
<protein>
    <submittedName>
        <fullName evidence="3">Uncharacterized protein</fullName>
    </submittedName>
</protein>
<feature type="region of interest" description="Disordered" evidence="1">
    <location>
        <begin position="175"/>
        <end position="199"/>
    </location>
</feature>
<evidence type="ECO:0000256" key="1">
    <source>
        <dbReference type="SAM" id="MobiDB-lite"/>
    </source>
</evidence>
<feature type="transmembrane region" description="Helical" evidence="2">
    <location>
        <begin position="20"/>
        <end position="40"/>
    </location>
</feature>
<keyword evidence="2" id="KW-1133">Transmembrane helix</keyword>
<keyword evidence="2" id="KW-0472">Membrane</keyword>
<evidence type="ECO:0000256" key="2">
    <source>
        <dbReference type="SAM" id="Phobius"/>
    </source>
</evidence>
<dbReference type="Proteomes" id="UP000324897">
    <property type="component" value="Chromosome 1"/>
</dbReference>
<reference evidence="3 4" key="1">
    <citation type="journal article" date="2019" name="Sci. Rep.">
        <title>A high-quality genome of Eragrostis curvula grass provides insights into Poaceae evolution and supports new strategies to enhance forage quality.</title>
        <authorList>
            <person name="Carballo J."/>
            <person name="Santos B.A.C.M."/>
            <person name="Zappacosta D."/>
            <person name="Garbus I."/>
            <person name="Selva J.P."/>
            <person name="Gallo C.A."/>
            <person name="Diaz A."/>
            <person name="Albertini E."/>
            <person name="Caccamo M."/>
            <person name="Echenique V."/>
        </authorList>
    </citation>
    <scope>NUCLEOTIDE SEQUENCE [LARGE SCALE GENOMIC DNA]</scope>
    <source>
        <strain evidence="4">cv. Victoria</strain>
        <tissue evidence="3">Leaf</tissue>
    </source>
</reference>
<evidence type="ECO:0000313" key="4">
    <source>
        <dbReference type="Proteomes" id="UP000324897"/>
    </source>
</evidence>
<evidence type="ECO:0000313" key="3">
    <source>
        <dbReference type="EMBL" id="TVU33410.1"/>
    </source>
</evidence>
<name>A0A5J9VEU9_9POAL</name>
<feature type="non-terminal residue" evidence="3">
    <location>
        <position position="199"/>
    </location>
</feature>
<dbReference type="Gramene" id="TVU33410">
    <property type="protein sequence ID" value="TVU33410"/>
    <property type="gene ID" value="EJB05_25226"/>
</dbReference>
<proteinExistence type="predicted"/>